<evidence type="ECO:0000313" key="3">
    <source>
        <dbReference type="EMBL" id="SUQ37498.1"/>
    </source>
</evidence>
<organism evidence="3 4">
    <name type="scientific">Yersinia ruckeri</name>
    <dbReference type="NCBI Taxonomy" id="29486"/>
    <lineage>
        <taxon>Bacteria</taxon>
        <taxon>Pseudomonadati</taxon>
        <taxon>Pseudomonadota</taxon>
        <taxon>Gammaproteobacteria</taxon>
        <taxon>Enterobacterales</taxon>
        <taxon>Yersiniaceae</taxon>
        <taxon>Yersinia</taxon>
    </lineage>
</organism>
<evidence type="ECO:0000256" key="1">
    <source>
        <dbReference type="SAM" id="Phobius"/>
    </source>
</evidence>
<keyword evidence="1" id="KW-1133">Transmembrane helix</keyword>
<dbReference type="AlphaFoldDB" id="A0A380SB09"/>
<dbReference type="Proteomes" id="UP000255169">
    <property type="component" value="Unassembled WGS sequence"/>
</dbReference>
<dbReference type="OrthoDB" id="7220054at2"/>
<dbReference type="EMBL" id="UHJG01000003">
    <property type="protein sequence ID" value="SUQ37498.1"/>
    <property type="molecule type" value="Genomic_DNA"/>
</dbReference>
<keyword evidence="4" id="KW-1185">Reference proteome</keyword>
<dbReference type="GeneID" id="66881329"/>
<accession>A0A380SB09</accession>
<feature type="domain" description="Bacterial shufflon protein N-terminal" evidence="2">
    <location>
        <begin position="39"/>
        <end position="239"/>
    </location>
</feature>
<proteinExistence type="predicted"/>
<evidence type="ECO:0000313" key="4">
    <source>
        <dbReference type="Proteomes" id="UP000255169"/>
    </source>
</evidence>
<dbReference type="InterPro" id="IPR007001">
    <property type="entry name" value="Shufflon_N"/>
</dbReference>
<reference evidence="3 4" key="1">
    <citation type="submission" date="2018-06" db="EMBL/GenBank/DDBJ databases">
        <authorList>
            <consortium name="Pathogen Informatics"/>
            <person name="Doyle S."/>
        </authorList>
    </citation>
    <scope>NUCLEOTIDE SEQUENCE [LARGE SCALE GENOMIC DNA]</scope>
    <source>
        <strain evidence="3 4">NCTC10476</strain>
    </source>
</reference>
<dbReference type="RefSeq" id="WP_099511713.1">
    <property type="nucleotide sequence ID" value="NZ_CCYO01000001.1"/>
</dbReference>
<keyword evidence="1" id="KW-0812">Transmembrane</keyword>
<dbReference type="Pfam" id="PF04917">
    <property type="entry name" value="Shufflon_N"/>
    <property type="match status" value="1"/>
</dbReference>
<name>A0A380SB09_YERRU</name>
<evidence type="ECO:0000259" key="2">
    <source>
        <dbReference type="Pfam" id="PF04917"/>
    </source>
</evidence>
<protein>
    <submittedName>
        <fullName evidence="3">Putative type IV pilus protein</fullName>
    </submittedName>
</protein>
<sequence>MTAETAPPRINRGLSLISMAIVLGIVLVAAPIGLERYSNYMEEQTWHVTATHLSTVSQGARRYIKDNYNDLLTQAKTGTVTVTGQALRDTGYLPPGFSLTNNNGQNYVVAIALNPTPPDKLVAFILTSGGQQITFKGQRYIAQNIAGLGGYIYPENIANGAGGGWEVNLTHFGLSGQNGHLAAYLSSDVLGTDAEESDRLYRFKVNGRPDLNKMHTDIDMGNNSLNNTNAVNAQTATVENDIKSSSGWIITQNDKGWLNATHGGGLTMTDDDWVRSVNNKGIYTGGQLRGGTIHAEGRLATDEFLQLNKIMVPGQSCEAGILTRDAEGAPLFCQKGILTSIGGGGMSRAGVNNLDIVSNGSYKVLLVTVSSLFNAGDGSHTGSASFNVYVDGGLVGIVKTSVRVDKGGSSGHYWGYQNFGIAQKQIAVNVKSNSRVTVMLVGSSYHNTSDVRIDLTS</sequence>
<keyword evidence="1" id="KW-0472">Membrane</keyword>
<feature type="transmembrane region" description="Helical" evidence="1">
    <location>
        <begin position="12"/>
        <end position="34"/>
    </location>
</feature>
<gene>
    <name evidence="3" type="ORF">NCTC10476_03627</name>
</gene>